<evidence type="ECO:0000313" key="5">
    <source>
        <dbReference type="Proteomes" id="UP001066276"/>
    </source>
</evidence>
<evidence type="ECO:0000259" key="3">
    <source>
        <dbReference type="Pfam" id="PF00078"/>
    </source>
</evidence>
<protein>
    <recommendedName>
        <fullName evidence="2">ribonuclease H</fullName>
        <ecNumber evidence="2">3.1.26.4</ecNumber>
    </recommendedName>
</protein>
<comment type="similarity">
    <text evidence="1">Belongs to the beta type-B retroviral polymerase family. HERV class-II K(HML-2) pol subfamily.</text>
</comment>
<dbReference type="Gene3D" id="3.30.70.270">
    <property type="match status" value="1"/>
</dbReference>
<dbReference type="AlphaFoldDB" id="A0AAV7TZG5"/>
<dbReference type="PANTHER" id="PTHR24559">
    <property type="entry name" value="TRANSPOSON TY3-I GAG-POL POLYPROTEIN"/>
    <property type="match status" value="1"/>
</dbReference>
<dbReference type="EMBL" id="JANPWB010000006">
    <property type="protein sequence ID" value="KAJ1182052.1"/>
    <property type="molecule type" value="Genomic_DNA"/>
</dbReference>
<dbReference type="Pfam" id="PF00078">
    <property type="entry name" value="RVT_1"/>
    <property type="match status" value="1"/>
</dbReference>
<dbReference type="InterPro" id="IPR043502">
    <property type="entry name" value="DNA/RNA_pol_sf"/>
</dbReference>
<dbReference type="InterPro" id="IPR043128">
    <property type="entry name" value="Rev_trsase/Diguanyl_cyclase"/>
</dbReference>
<feature type="domain" description="Reverse transcriptase" evidence="3">
    <location>
        <begin position="1"/>
        <end position="64"/>
    </location>
</feature>
<evidence type="ECO:0000256" key="2">
    <source>
        <dbReference type="ARBA" id="ARBA00012180"/>
    </source>
</evidence>
<dbReference type="SUPFAM" id="SSF56672">
    <property type="entry name" value="DNA/RNA polymerases"/>
    <property type="match status" value="1"/>
</dbReference>
<dbReference type="EC" id="3.1.26.4" evidence="2"/>
<comment type="caution">
    <text evidence="4">The sequence shown here is derived from an EMBL/GenBank/DDBJ whole genome shotgun (WGS) entry which is preliminary data.</text>
</comment>
<keyword evidence="5" id="KW-1185">Reference proteome</keyword>
<dbReference type="InterPro" id="IPR000477">
    <property type="entry name" value="RT_dom"/>
</dbReference>
<dbReference type="PANTHER" id="PTHR24559:SF454">
    <property type="entry name" value="RIBONUCLEASE H"/>
    <property type="match status" value="1"/>
</dbReference>
<dbReference type="InterPro" id="IPR053134">
    <property type="entry name" value="RNA-dir_DNA_polymerase"/>
</dbReference>
<reference evidence="4" key="1">
    <citation type="journal article" date="2022" name="bioRxiv">
        <title>Sequencing and chromosome-scale assembly of the giantPleurodeles waltlgenome.</title>
        <authorList>
            <person name="Brown T."/>
            <person name="Elewa A."/>
            <person name="Iarovenko S."/>
            <person name="Subramanian E."/>
            <person name="Araus A.J."/>
            <person name="Petzold A."/>
            <person name="Susuki M."/>
            <person name="Suzuki K.-i.T."/>
            <person name="Hayashi T."/>
            <person name="Toyoda A."/>
            <person name="Oliveira C."/>
            <person name="Osipova E."/>
            <person name="Leigh N.D."/>
            <person name="Simon A."/>
            <person name="Yun M.H."/>
        </authorList>
    </citation>
    <scope>NUCLEOTIDE SEQUENCE</scope>
    <source>
        <strain evidence="4">20211129_DDA</strain>
        <tissue evidence="4">Liver</tissue>
    </source>
</reference>
<dbReference type="Proteomes" id="UP001066276">
    <property type="component" value="Chromosome 3_2"/>
</dbReference>
<proteinExistence type="inferred from homology"/>
<evidence type="ECO:0000313" key="4">
    <source>
        <dbReference type="EMBL" id="KAJ1182052.1"/>
    </source>
</evidence>
<organism evidence="4 5">
    <name type="scientific">Pleurodeles waltl</name>
    <name type="common">Iberian ribbed newt</name>
    <dbReference type="NCBI Taxonomy" id="8319"/>
    <lineage>
        <taxon>Eukaryota</taxon>
        <taxon>Metazoa</taxon>
        <taxon>Chordata</taxon>
        <taxon>Craniata</taxon>
        <taxon>Vertebrata</taxon>
        <taxon>Euteleostomi</taxon>
        <taxon>Amphibia</taxon>
        <taxon>Batrachia</taxon>
        <taxon>Caudata</taxon>
        <taxon>Salamandroidea</taxon>
        <taxon>Salamandridae</taxon>
        <taxon>Pleurodelinae</taxon>
        <taxon>Pleurodeles</taxon>
    </lineage>
</organism>
<gene>
    <name evidence="4" type="ORF">NDU88_007248</name>
</gene>
<evidence type="ECO:0000256" key="1">
    <source>
        <dbReference type="ARBA" id="ARBA00010879"/>
    </source>
</evidence>
<sequence>MKNAPATFQRLVNHVLAQLEDFSEAYLDDIAVFSSTREEHLQHLCKVLEALKKALRKAGLTIKSNYWIRVAESLALWSLNPLQMTPVGLFRLTSSASYLSKSRDDWTTERMTQMTRQGNRGHSDLIRFSQLN</sequence>
<name>A0AAV7TZG5_PLEWA</name>
<accession>A0AAV7TZG5</accession>
<dbReference type="GO" id="GO:0004523">
    <property type="term" value="F:RNA-DNA hybrid ribonuclease activity"/>
    <property type="evidence" value="ECO:0007669"/>
    <property type="project" value="UniProtKB-EC"/>
</dbReference>